<protein>
    <recommendedName>
        <fullName evidence="1">Methyltransferase domain-containing protein</fullName>
    </recommendedName>
</protein>
<dbReference type="InterPro" id="IPR029063">
    <property type="entry name" value="SAM-dependent_MTases_sf"/>
</dbReference>
<dbReference type="CDD" id="cd02440">
    <property type="entry name" value="AdoMet_MTases"/>
    <property type="match status" value="1"/>
</dbReference>
<dbReference type="EMBL" id="LBSX01000003">
    <property type="protein sequence ID" value="KKQ27961.1"/>
    <property type="molecule type" value="Genomic_DNA"/>
</dbReference>
<reference evidence="2 3" key="1">
    <citation type="journal article" date="2015" name="Nature">
        <title>rRNA introns, odd ribosomes, and small enigmatic genomes across a large radiation of phyla.</title>
        <authorList>
            <person name="Brown C.T."/>
            <person name="Hug L.A."/>
            <person name="Thomas B.C."/>
            <person name="Sharon I."/>
            <person name="Castelle C.J."/>
            <person name="Singh A."/>
            <person name="Wilkins M.J."/>
            <person name="Williams K.H."/>
            <person name="Banfield J.F."/>
        </authorList>
    </citation>
    <scope>NUCLEOTIDE SEQUENCE [LARGE SCALE GENOMIC DNA]</scope>
</reference>
<feature type="domain" description="Methyltransferase" evidence="1">
    <location>
        <begin position="23"/>
        <end position="134"/>
    </location>
</feature>
<organism evidence="2 3">
    <name type="scientific">Candidatus Magasanikbacteria bacterium GW2011_GWC2_37_14</name>
    <dbReference type="NCBI Taxonomy" id="1619046"/>
    <lineage>
        <taxon>Bacteria</taxon>
        <taxon>Candidatus Magasanikiibacteriota</taxon>
    </lineage>
</organism>
<proteinExistence type="predicted"/>
<sequence length="183" mass="20491">MYSNGNRMVDAPLLLDKAQVQPGMFVADLGCGRTGHIVFSAAPRVGERGIVYAVDVLKDVLETVRKRAALESFLEIHTVWADLEQVGKTSMPAGSLDAGFIINVLNQSNNRHAILEEAHRLLKDKARLIIVDWARTGICFGPPAERYVDFKDIIDWSTLHGFALQEEFDMGKYHHGLVFFKHD</sequence>
<dbReference type="Proteomes" id="UP000034849">
    <property type="component" value="Unassembled WGS sequence"/>
</dbReference>
<gene>
    <name evidence="2" type="ORF">US42_C0003G0018</name>
</gene>
<dbReference type="SUPFAM" id="SSF53335">
    <property type="entry name" value="S-adenosyl-L-methionine-dependent methyltransferases"/>
    <property type="match status" value="1"/>
</dbReference>
<evidence type="ECO:0000313" key="3">
    <source>
        <dbReference type="Proteomes" id="UP000034849"/>
    </source>
</evidence>
<dbReference type="InterPro" id="IPR025714">
    <property type="entry name" value="Methyltranfer_dom"/>
</dbReference>
<dbReference type="AlphaFoldDB" id="A0A0G0JIQ5"/>
<evidence type="ECO:0000259" key="1">
    <source>
        <dbReference type="Pfam" id="PF13847"/>
    </source>
</evidence>
<accession>A0A0G0JIQ5</accession>
<dbReference type="Pfam" id="PF13847">
    <property type="entry name" value="Methyltransf_31"/>
    <property type="match status" value="1"/>
</dbReference>
<evidence type="ECO:0000313" key="2">
    <source>
        <dbReference type="EMBL" id="KKQ27961.1"/>
    </source>
</evidence>
<dbReference type="Gene3D" id="3.40.50.150">
    <property type="entry name" value="Vaccinia Virus protein VP39"/>
    <property type="match status" value="1"/>
</dbReference>
<comment type="caution">
    <text evidence="2">The sequence shown here is derived from an EMBL/GenBank/DDBJ whole genome shotgun (WGS) entry which is preliminary data.</text>
</comment>
<dbReference type="STRING" id="1619046.US42_C0003G0018"/>
<name>A0A0G0JIQ5_9BACT</name>